<evidence type="ECO:0000313" key="5">
    <source>
        <dbReference type="EMBL" id="MDO6359418.1"/>
    </source>
</evidence>
<gene>
    <name evidence="6" type="ORF">DWY26_15300</name>
    <name evidence="2" type="ORF">ERS852558_03502</name>
    <name evidence="4" type="ORF">F2Y35_17455</name>
    <name evidence="3" type="ORF">F2Y39_21320</name>
    <name evidence="5" type="ORF">Q4469_17350</name>
</gene>
<dbReference type="AlphaFoldDB" id="A0A174WN53"/>
<evidence type="ECO:0000256" key="1">
    <source>
        <dbReference type="SAM" id="Phobius"/>
    </source>
</evidence>
<dbReference type="EMBL" id="JAUONL010000018">
    <property type="protein sequence ID" value="MDO6359418.1"/>
    <property type="molecule type" value="Genomic_DNA"/>
</dbReference>
<organism evidence="2 7">
    <name type="scientific">Bacteroides caccae</name>
    <dbReference type="NCBI Taxonomy" id="47678"/>
    <lineage>
        <taxon>Bacteria</taxon>
        <taxon>Pseudomonadati</taxon>
        <taxon>Bacteroidota</taxon>
        <taxon>Bacteroidia</taxon>
        <taxon>Bacteroidales</taxon>
        <taxon>Bacteroidaceae</taxon>
        <taxon>Bacteroides</taxon>
    </lineage>
</organism>
<dbReference type="SUPFAM" id="SSF52833">
    <property type="entry name" value="Thioredoxin-like"/>
    <property type="match status" value="1"/>
</dbReference>
<accession>A0A174WN53</accession>
<protein>
    <recommendedName>
        <fullName evidence="11">Redoxin domain-containing protein</fullName>
    </recommendedName>
</protein>
<reference evidence="6 8" key="2">
    <citation type="submission" date="2018-08" db="EMBL/GenBank/DDBJ databases">
        <title>A genome reference for cultivated species of the human gut microbiota.</title>
        <authorList>
            <person name="Zou Y."/>
            <person name="Xue W."/>
            <person name="Luo G."/>
        </authorList>
    </citation>
    <scope>NUCLEOTIDE SEQUENCE [LARGE SCALE GENOMIC DNA]</scope>
    <source>
        <strain evidence="6 8">AF24-29LB</strain>
    </source>
</reference>
<evidence type="ECO:0000313" key="10">
    <source>
        <dbReference type="Proteomes" id="UP000491168"/>
    </source>
</evidence>
<reference evidence="2 7" key="1">
    <citation type="submission" date="2015-09" db="EMBL/GenBank/DDBJ databases">
        <authorList>
            <consortium name="Pathogen Informatics"/>
        </authorList>
    </citation>
    <scope>NUCLEOTIDE SEQUENCE [LARGE SCALE GENOMIC DNA]</scope>
    <source>
        <strain evidence="2 7">2789STDY5834946</strain>
    </source>
</reference>
<dbReference type="EMBL" id="VVYJ01000019">
    <property type="protein sequence ID" value="KAA5471168.1"/>
    <property type="molecule type" value="Genomic_DNA"/>
</dbReference>
<dbReference type="EMBL" id="VVYF01000019">
    <property type="protein sequence ID" value="KAA5489002.1"/>
    <property type="molecule type" value="Genomic_DNA"/>
</dbReference>
<dbReference type="InterPro" id="IPR036249">
    <property type="entry name" value="Thioredoxin-like_sf"/>
</dbReference>
<name>A0A174WN53_9BACE</name>
<evidence type="ECO:0000313" key="3">
    <source>
        <dbReference type="EMBL" id="KAA5471168.1"/>
    </source>
</evidence>
<proteinExistence type="predicted"/>
<evidence type="ECO:0000313" key="6">
    <source>
        <dbReference type="EMBL" id="RGR68871.1"/>
    </source>
</evidence>
<sequence length="209" mass="23900">MKKNINIYIVGILALLLLGVNVITLKKYRALKTYCQEQIADKSITGQKEMALWVNSQIAFSVNGMKMPNILLKEYNGVTIPLEEYMKGRKEVLVVRVNELYCSDCVNFILQKIGRLSKELNLDENILLIGSYQSSTARRYLEKNMKLPSTVFDIENGNLSLPLEEEGFPYCFLLSSDMTILHAFIPDKAVPDLANNYLKNISQRYFQTN</sequence>
<keyword evidence="1" id="KW-0812">Transmembrane</keyword>
<dbReference type="Proteomes" id="UP000491168">
    <property type="component" value="Unassembled WGS sequence"/>
</dbReference>
<dbReference type="RefSeq" id="WP_005682585.1">
    <property type="nucleotide sequence ID" value="NZ_CABMOQ010000021.1"/>
</dbReference>
<feature type="transmembrane region" description="Helical" evidence="1">
    <location>
        <begin position="6"/>
        <end position="25"/>
    </location>
</feature>
<dbReference type="EMBL" id="QRUO01000015">
    <property type="protein sequence ID" value="RGR68871.1"/>
    <property type="molecule type" value="Genomic_DNA"/>
</dbReference>
<dbReference type="GeneID" id="75111332"/>
<dbReference type="Gene3D" id="3.40.30.10">
    <property type="entry name" value="Glutaredoxin"/>
    <property type="match status" value="1"/>
</dbReference>
<dbReference type="Proteomes" id="UP001170023">
    <property type="component" value="Unassembled WGS sequence"/>
</dbReference>
<evidence type="ECO:0008006" key="11">
    <source>
        <dbReference type="Google" id="ProtNLM"/>
    </source>
</evidence>
<reference evidence="9 10" key="3">
    <citation type="journal article" date="2019" name="Nat. Med.">
        <title>A library of human gut bacterial isolates paired with longitudinal multiomics data enables mechanistic microbiome research.</title>
        <authorList>
            <person name="Poyet M."/>
            <person name="Groussin M."/>
            <person name="Gibbons S.M."/>
            <person name="Avila-Pacheco J."/>
            <person name="Jiang X."/>
            <person name="Kearney S.M."/>
            <person name="Perrotta A.R."/>
            <person name="Berdy B."/>
            <person name="Zhao S."/>
            <person name="Lieberman T.D."/>
            <person name="Swanson P.K."/>
            <person name="Smith M."/>
            <person name="Roesemann S."/>
            <person name="Alexander J.E."/>
            <person name="Rich S.A."/>
            <person name="Livny J."/>
            <person name="Vlamakis H."/>
            <person name="Clish C."/>
            <person name="Bullock K."/>
            <person name="Deik A."/>
            <person name="Scott J."/>
            <person name="Pierce K.A."/>
            <person name="Xavier R.J."/>
            <person name="Alm E.J."/>
        </authorList>
    </citation>
    <scope>NUCLEOTIDE SEQUENCE [LARGE SCALE GENOMIC DNA]</scope>
    <source>
        <strain evidence="4 10">BIOML-A21</strain>
        <strain evidence="3 9">BIOML-A25</strain>
    </source>
</reference>
<dbReference type="Proteomes" id="UP000427825">
    <property type="component" value="Unassembled WGS sequence"/>
</dbReference>
<evidence type="ECO:0000313" key="2">
    <source>
        <dbReference type="EMBL" id="CUQ45998.1"/>
    </source>
</evidence>
<evidence type="ECO:0000313" key="7">
    <source>
        <dbReference type="Proteomes" id="UP000095725"/>
    </source>
</evidence>
<reference evidence="5" key="4">
    <citation type="submission" date="2023-07" db="EMBL/GenBank/DDBJ databases">
        <title>Whole Genome Sequencing of Colonoscopy isolates.</title>
        <authorList>
            <person name="Surve S.V."/>
            <person name="Valls R.A."/>
            <person name="Barrak K.E."/>
            <person name="Gardner T.B."/>
            <person name="O'Toole G.A."/>
        </authorList>
    </citation>
    <scope>NUCLEOTIDE SEQUENCE</scope>
    <source>
        <strain evidence="5">GP0119</strain>
    </source>
</reference>
<keyword evidence="1" id="KW-0472">Membrane</keyword>
<evidence type="ECO:0000313" key="8">
    <source>
        <dbReference type="Proteomes" id="UP000284205"/>
    </source>
</evidence>
<evidence type="ECO:0000313" key="9">
    <source>
        <dbReference type="Proteomes" id="UP000427825"/>
    </source>
</evidence>
<dbReference type="Proteomes" id="UP000284205">
    <property type="component" value="Unassembled WGS sequence"/>
</dbReference>
<dbReference type="EMBL" id="CZBL01000016">
    <property type="protein sequence ID" value="CUQ45998.1"/>
    <property type="molecule type" value="Genomic_DNA"/>
</dbReference>
<evidence type="ECO:0000313" key="4">
    <source>
        <dbReference type="EMBL" id="KAA5489002.1"/>
    </source>
</evidence>
<dbReference type="Proteomes" id="UP000095725">
    <property type="component" value="Unassembled WGS sequence"/>
</dbReference>
<keyword evidence="1" id="KW-1133">Transmembrane helix</keyword>